<keyword evidence="3" id="KW-1185">Reference proteome</keyword>
<evidence type="ECO:0000313" key="2">
    <source>
        <dbReference type="EMBL" id="MEY8042295.1"/>
    </source>
</evidence>
<dbReference type="Proteomes" id="UP001564626">
    <property type="component" value="Unassembled WGS sequence"/>
</dbReference>
<gene>
    <name evidence="2" type="ORF">AB8O55_23020</name>
</gene>
<feature type="compositionally biased region" description="Basic and acidic residues" evidence="1">
    <location>
        <begin position="63"/>
        <end position="85"/>
    </location>
</feature>
<dbReference type="RefSeq" id="WP_345355129.1">
    <property type="nucleotide sequence ID" value="NZ_BAABII010000001.1"/>
</dbReference>
<proteinExistence type="predicted"/>
<protein>
    <submittedName>
        <fullName evidence="2">Uncharacterized protein</fullName>
    </submittedName>
</protein>
<sequence>MNPESRSPDDVPTPPTGLPVVDEDGRSLADLIRAEDIGSAAPAVFGEPAAGGADAPAGDWPELEYRSKEQPARRSPLDWIRRRDR</sequence>
<comment type="caution">
    <text evidence="2">The sequence shown here is derived from an EMBL/GenBank/DDBJ whole genome shotgun (WGS) entry which is preliminary data.</text>
</comment>
<evidence type="ECO:0000256" key="1">
    <source>
        <dbReference type="SAM" id="MobiDB-lite"/>
    </source>
</evidence>
<accession>A0ABV4CMI9</accession>
<reference evidence="2 3" key="1">
    <citation type="submission" date="2024-08" db="EMBL/GenBank/DDBJ databases">
        <title>Genome mining of Saccharopolyspora cebuensis PGLac3 from Nigerian medicinal plant.</title>
        <authorList>
            <person name="Ezeobiora C.E."/>
            <person name="Igbokwe N.H."/>
            <person name="Amin D.H."/>
            <person name="Mendie U.E."/>
        </authorList>
    </citation>
    <scope>NUCLEOTIDE SEQUENCE [LARGE SCALE GENOMIC DNA]</scope>
    <source>
        <strain evidence="2 3">PGLac3</strain>
    </source>
</reference>
<feature type="region of interest" description="Disordered" evidence="1">
    <location>
        <begin position="44"/>
        <end position="85"/>
    </location>
</feature>
<name>A0ABV4CMI9_9PSEU</name>
<dbReference type="EMBL" id="JBGEHV010000053">
    <property type="protein sequence ID" value="MEY8042295.1"/>
    <property type="molecule type" value="Genomic_DNA"/>
</dbReference>
<feature type="region of interest" description="Disordered" evidence="1">
    <location>
        <begin position="1"/>
        <end position="23"/>
    </location>
</feature>
<evidence type="ECO:0000313" key="3">
    <source>
        <dbReference type="Proteomes" id="UP001564626"/>
    </source>
</evidence>
<organism evidence="2 3">
    <name type="scientific">Saccharopolyspora cebuensis</name>
    <dbReference type="NCBI Taxonomy" id="418759"/>
    <lineage>
        <taxon>Bacteria</taxon>
        <taxon>Bacillati</taxon>
        <taxon>Actinomycetota</taxon>
        <taxon>Actinomycetes</taxon>
        <taxon>Pseudonocardiales</taxon>
        <taxon>Pseudonocardiaceae</taxon>
        <taxon>Saccharopolyspora</taxon>
    </lineage>
</organism>
<feature type="compositionally biased region" description="Low complexity" evidence="1">
    <location>
        <begin position="48"/>
        <end position="59"/>
    </location>
</feature>